<dbReference type="InterPro" id="IPR039512">
    <property type="entry name" value="RCHY1_zinc-ribbon"/>
</dbReference>
<evidence type="ECO:0000259" key="2">
    <source>
        <dbReference type="Pfam" id="PF14599"/>
    </source>
</evidence>
<keyword evidence="4" id="KW-1185">Reference proteome</keyword>
<dbReference type="EMBL" id="QGKV02000832">
    <property type="protein sequence ID" value="KAF3545542.1"/>
    <property type="molecule type" value="Genomic_DNA"/>
</dbReference>
<gene>
    <name evidence="3" type="ORF">DY000_02001008</name>
</gene>
<evidence type="ECO:0000313" key="3">
    <source>
        <dbReference type="EMBL" id="KAF3545542.1"/>
    </source>
</evidence>
<feature type="region of interest" description="Disordered" evidence="1">
    <location>
        <begin position="311"/>
        <end position="333"/>
    </location>
</feature>
<comment type="caution">
    <text evidence="3">The sequence shown here is derived from an EMBL/GenBank/DDBJ whole genome shotgun (WGS) entry which is preliminary data.</text>
</comment>
<protein>
    <recommendedName>
        <fullName evidence="2">RCHY1 zinc-ribbon domain-containing protein</fullName>
    </recommendedName>
</protein>
<dbReference type="SUPFAM" id="SSF57850">
    <property type="entry name" value="RING/U-box"/>
    <property type="match status" value="1"/>
</dbReference>
<dbReference type="PANTHER" id="PTHR21319">
    <property type="entry name" value="RING FINGER AND CHY ZINC FINGER DOMAIN-CONTAINING PROTEIN 1"/>
    <property type="match status" value="1"/>
</dbReference>
<feature type="domain" description="RCHY1 zinc-ribbon" evidence="2">
    <location>
        <begin position="252"/>
        <end position="310"/>
    </location>
</feature>
<evidence type="ECO:0000313" key="4">
    <source>
        <dbReference type="Proteomes" id="UP000266723"/>
    </source>
</evidence>
<dbReference type="InterPro" id="IPR013083">
    <property type="entry name" value="Znf_RING/FYVE/PHD"/>
</dbReference>
<dbReference type="Proteomes" id="UP000266723">
    <property type="component" value="Unassembled WGS sequence"/>
</dbReference>
<proteinExistence type="predicted"/>
<reference evidence="3 4" key="1">
    <citation type="journal article" date="2020" name="BMC Genomics">
        <title>Intraspecific diversification of the crop wild relative Brassica cretica Lam. using demographic model selection.</title>
        <authorList>
            <person name="Kioukis A."/>
            <person name="Michalopoulou V.A."/>
            <person name="Briers L."/>
            <person name="Pirintsos S."/>
            <person name="Studholme D.J."/>
            <person name="Pavlidis P."/>
            <person name="Sarris P.F."/>
        </authorList>
    </citation>
    <scope>NUCLEOTIDE SEQUENCE [LARGE SCALE GENOMIC DNA]</scope>
    <source>
        <strain evidence="4">cv. PFS-1207/04</strain>
    </source>
</reference>
<evidence type="ECO:0000256" key="1">
    <source>
        <dbReference type="SAM" id="MobiDB-lite"/>
    </source>
</evidence>
<sequence>MASKEVVRIKDILLDKDIEPHSVILDSLRKLKLMSLNVDILKVLEMASQLNQIIDYNKLWKFSKTKNLPILWSLDLGITGAHIIEDDARLEHLVAMKFSIADIATTKLRILFKLNSSLDMIFLDMMFLRSYARFVGQNKTSSKTAPPVVYVWGSTSAQNANFSTMIFPRSNITAMTVGYAGPEEKKTSSIAKDVDVATPKFGGQAPVSGRRIASQLPDITVLRCGHAVHLECTKDMELHNRYTCPLCSKSICDMSSVWKKLDEEVAAYKIPKVYEDKMVWILCNDCGSNTDVRFHLIAHKCSSCGSYNTRKTQRGPNTHSCSSGVPQVVSSTG</sequence>
<accession>A0ABQ7C1L9</accession>
<organism evidence="3 4">
    <name type="scientific">Brassica cretica</name>
    <name type="common">Mustard</name>
    <dbReference type="NCBI Taxonomy" id="69181"/>
    <lineage>
        <taxon>Eukaryota</taxon>
        <taxon>Viridiplantae</taxon>
        <taxon>Streptophyta</taxon>
        <taxon>Embryophyta</taxon>
        <taxon>Tracheophyta</taxon>
        <taxon>Spermatophyta</taxon>
        <taxon>Magnoliopsida</taxon>
        <taxon>eudicotyledons</taxon>
        <taxon>Gunneridae</taxon>
        <taxon>Pentapetalae</taxon>
        <taxon>rosids</taxon>
        <taxon>malvids</taxon>
        <taxon>Brassicales</taxon>
        <taxon>Brassicaceae</taxon>
        <taxon>Brassiceae</taxon>
        <taxon>Brassica</taxon>
    </lineage>
</organism>
<dbReference type="Gene3D" id="3.30.40.10">
    <property type="entry name" value="Zinc/RING finger domain, C3HC4 (zinc finger)"/>
    <property type="match status" value="1"/>
</dbReference>
<dbReference type="Pfam" id="PF14599">
    <property type="entry name" value="zinc_ribbon_6"/>
    <property type="match status" value="1"/>
</dbReference>
<dbReference type="Gene3D" id="2.20.28.10">
    <property type="match status" value="1"/>
</dbReference>
<name>A0ABQ7C1L9_BRACR</name>
<dbReference type="PANTHER" id="PTHR21319:SF49">
    <property type="entry name" value="CHY-TYPE DOMAIN-CONTAINING PROTEIN"/>
    <property type="match status" value="1"/>
</dbReference>